<dbReference type="Proteomes" id="UP000439424">
    <property type="component" value="Unassembled WGS sequence"/>
</dbReference>
<dbReference type="RefSeq" id="WP_000060039.1">
    <property type="nucleotide sequence ID" value="NZ_CP021342.1"/>
</dbReference>
<dbReference type="AlphaFoldDB" id="A0A3R9S282"/>
<dbReference type="PANTHER" id="PTHR39639">
    <property type="entry name" value="CHROMOSOME 16, WHOLE GENOME SHOTGUN SEQUENCE"/>
    <property type="match status" value="1"/>
</dbReference>
<reference evidence="2 3" key="1">
    <citation type="submission" date="2019-11" db="EMBL/GenBank/DDBJ databases">
        <title>Multidrug-resistant Acinetobacter baumannii moving toward extensively drug-resistant over fifteen years in South of Brazil.</title>
        <authorList>
            <person name="Fedrigo N.H."/>
            <person name="Cerdeira L."/>
            <person name="Fuga B."/>
            <person name="Marini P.V.B."/>
            <person name="Shinohara D.R."/>
            <person name="Carrara-Marroni F.E."/>
            <person name="Lincopan N."/>
            <person name="Tognim M.C.B."/>
        </authorList>
    </citation>
    <scope>NUCLEOTIDE SEQUENCE [LARGE SCALE GENOMIC DNA]</scope>
    <source>
        <strain evidence="2 3">Ac576</strain>
    </source>
</reference>
<gene>
    <name evidence="2" type="ORF">GNY86_21530</name>
</gene>
<proteinExistence type="predicted"/>
<organism evidence="2 3">
    <name type="scientific">Acinetobacter baumannii</name>
    <dbReference type="NCBI Taxonomy" id="470"/>
    <lineage>
        <taxon>Bacteria</taxon>
        <taxon>Pseudomonadati</taxon>
        <taxon>Pseudomonadota</taxon>
        <taxon>Gammaproteobacteria</taxon>
        <taxon>Moraxellales</taxon>
        <taxon>Moraxellaceae</taxon>
        <taxon>Acinetobacter</taxon>
        <taxon>Acinetobacter calcoaceticus/baumannii complex</taxon>
    </lineage>
</organism>
<dbReference type="PANTHER" id="PTHR39639:SF1">
    <property type="entry name" value="DUF262 DOMAIN-CONTAINING PROTEIN"/>
    <property type="match status" value="1"/>
</dbReference>
<accession>A0A3R9S282</accession>
<dbReference type="EMBL" id="WPIP01000479">
    <property type="protein sequence ID" value="MVM94116.1"/>
    <property type="molecule type" value="Genomic_DNA"/>
</dbReference>
<feature type="domain" description="GmrSD restriction endonucleases N-terminal" evidence="1">
    <location>
        <begin position="46"/>
        <end position="137"/>
    </location>
</feature>
<evidence type="ECO:0000313" key="2">
    <source>
        <dbReference type="EMBL" id="MVM94116.1"/>
    </source>
</evidence>
<comment type="caution">
    <text evidence="2">The sequence shown here is derived from an EMBL/GenBank/DDBJ whole genome shotgun (WGS) entry which is preliminary data.</text>
</comment>
<evidence type="ECO:0000313" key="3">
    <source>
        <dbReference type="Proteomes" id="UP000439424"/>
    </source>
</evidence>
<name>A0A3R9S282_ACIBA</name>
<dbReference type="InterPro" id="IPR004919">
    <property type="entry name" value="GmrSD_N"/>
</dbReference>
<sequence length="191" mass="22463">MSLTPDEFRQIVNPLERPTRTWHCSFSYLETWLHCESEDIPHGVELVPDFQRGHVWTKKQQTNYIENVLRLIVDESGLTIRFNCPSWRKERAKDCDLLDQMVCIDGLQRLTAIRRFIAGELKVFGLKFDQLPKRQIFRDLQIVVKMYDFQYKADLLKFYLDINGGGIAHSRSELKRVKAMLEEVKAESKEG</sequence>
<evidence type="ECO:0000259" key="1">
    <source>
        <dbReference type="Pfam" id="PF03235"/>
    </source>
</evidence>
<dbReference type="Pfam" id="PF03235">
    <property type="entry name" value="GmrSD_N"/>
    <property type="match status" value="1"/>
</dbReference>
<protein>
    <submittedName>
        <fullName evidence="2">DUF262 domain-containing protein</fullName>
    </submittedName>
</protein>